<dbReference type="Gene3D" id="3.40.50.790">
    <property type="match status" value="1"/>
</dbReference>
<dbReference type="Proteomes" id="UP001458880">
    <property type="component" value="Unassembled WGS sequence"/>
</dbReference>
<dbReference type="InterPro" id="IPR023674">
    <property type="entry name" value="Ribosomal_uL1-like"/>
</dbReference>
<dbReference type="EMBL" id="JASPKY010000321">
    <property type="protein sequence ID" value="KAK9708798.1"/>
    <property type="molecule type" value="Genomic_DNA"/>
</dbReference>
<feature type="region of interest" description="Disordered" evidence="1">
    <location>
        <begin position="529"/>
        <end position="575"/>
    </location>
</feature>
<keyword evidence="2" id="KW-0687">Ribonucleoprotein</keyword>
<keyword evidence="2" id="KW-0689">Ribosomal protein</keyword>
<protein>
    <submittedName>
        <fullName evidence="2">Ribosomal protein L1p/L10e family</fullName>
    </submittedName>
</protein>
<keyword evidence="3" id="KW-1185">Reference proteome</keyword>
<evidence type="ECO:0000313" key="3">
    <source>
        <dbReference type="Proteomes" id="UP001458880"/>
    </source>
</evidence>
<dbReference type="GO" id="GO:0005840">
    <property type="term" value="C:ribosome"/>
    <property type="evidence" value="ECO:0007669"/>
    <property type="project" value="UniProtKB-KW"/>
</dbReference>
<accession>A0AAW1JX13</accession>
<feature type="compositionally biased region" description="Basic residues" evidence="1">
    <location>
        <begin position="560"/>
        <end position="575"/>
    </location>
</feature>
<dbReference type="AlphaFoldDB" id="A0AAW1JX13"/>
<gene>
    <name evidence="2" type="ORF">QE152_g27004</name>
</gene>
<dbReference type="InterPro" id="IPR028364">
    <property type="entry name" value="Ribosomal_uL1/biogenesis"/>
</dbReference>
<organism evidence="2 3">
    <name type="scientific">Popillia japonica</name>
    <name type="common">Japanese beetle</name>
    <dbReference type="NCBI Taxonomy" id="7064"/>
    <lineage>
        <taxon>Eukaryota</taxon>
        <taxon>Metazoa</taxon>
        <taxon>Ecdysozoa</taxon>
        <taxon>Arthropoda</taxon>
        <taxon>Hexapoda</taxon>
        <taxon>Insecta</taxon>
        <taxon>Pterygota</taxon>
        <taxon>Neoptera</taxon>
        <taxon>Endopterygota</taxon>
        <taxon>Coleoptera</taxon>
        <taxon>Polyphaga</taxon>
        <taxon>Scarabaeiformia</taxon>
        <taxon>Scarabaeidae</taxon>
        <taxon>Rutelinae</taxon>
        <taxon>Popillia</taxon>
    </lineage>
</organism>
<proteinExistence type="predicted"/>
<dbReference type="InterPro" id="IPR016095">
    <property type="entry name" value="Ribosomal_uL1_3-a/b-sand"/>
</dbReference>
<evidence type="ECO:0000313" key="2">
    <source>
        <dbReference type="EMBL" id="KAK9708798.1"/>
    </source>
</evidence>
<name>A0AAW1JX13_POPJA</name>
<evidence type="ECO:0000256" key="1">
    <source>
        <dbReference type="SAM" id="MobiDB-lite"/>
    </source>
</evidence>
<dbReference type="SUPFAM" id="SSF56808">
    <property type="entry name" value="Ribosomal protein L1"/>
    <property type="match status" value="1"/>
</dbReference>
<dbReference type="Pfam" id="PF00687">
    <property type="entry name" value="Ribosomal_L1"/>
    <property type="match status" value="1"/>
</dbReference>
<reference evidence="2 3" key="1">
    <citation type="journal article" date="2024" name="BMC Genomics">
        <title>De novo assembly and annotation of Popillia japonica's genome with initial clues to its potential as an invasive pest.</title>
        <authorList>
            <person name="Cucini C."/>
            <person name="Boschi S."/>
            <person name="Funari R."/>
            <person name="Cardaioli E."/>
            <person name="Iannotti N."/>
            <person name="Marturano G."/>
            <person name="Paoli F."/>
            <person name="Bruttini M."/>
            <person name="Carapelli A."/>
            <person name="Frati F."/>
            <person name="Nardi F."/>
        </authorList>
    </citation>
    <scope>NUCLEOTIDE SEQUENCE [LARGE SCALE GENOMIC DNA]</scope>
    <source>
        <strain evidence="2">DMR45628</strain>
    </source>
</reference>
<comment type="caution">
    <text evidence="2">The sequence shown here is derived from an EMBL/GenBank/DDBJ whole genome shotgun (WGS) entry which is preliminary data.</text>
</comment>
<sequence length="575" mass="64931">MGKVKKIPGDVKKIEKVGNKSLSAIKKSKTIRNQKKLGANVSLPKKTSNKFNDSDSSLTKPVKVRKTDQLKQSKVKKTRSTPIVSIKKPVKESTINTSVKAKKAVAKTRNKSSDNEITNIDASPHVRKRTKPLKKSKEIPIKKTSFKNKTGKLKVKTNLILNQKSANLENGEESVLNIQENTVRSGIKAIFKAIEEHKNGKNLFEEDEIPIFLHFSTIKIAKTPARTLRIPLKHSLLKESSEICLFVEDMRGHMKKEFEKTIEHYENLLKNNDIANIKTIMTLYQLKTEYSEFELKRKLVELYDMFLMDGKISGYVVKKLGKIFMEKRKLPVPVRLDATSLKEHINFALRKTSTNLHSHGDNFAIQIAHSEMTEDEIYENFEEACTNLAKSIPGGWENIRGLNLKVAKATAIPVYYSLKNSADIKTPVAKSKRSKTVKAVRGELSTAYDREVEVLPSGEVKFKVGQLKKKTKSRTITNGVANGSDPAESDEEFERLHKQLGRSKKKVKGVIGQVKGKIAKKLSLKLKSKQNRNLKNKGLKGAQKILSKDRKGVKSIQNMHRGKKNVKKNKLKIHK</sequence>
<feature type="compositionally biased region" description="Basic residues" evidence="1">
    <location>
        <begin position="529"/>
        <end position="538"/>
    </location>
</feature>
<feature type="compositionally biased region" description="Polar residues" evidence="1">
    <location>
        <begin position="45"/>
        <end position="59"/>
    </location>
</feature>
<feature type="region of interest" description="Disordered" evidence="1">
    <location>
        <begin position="37"/>
        <end position="81"/>
    </location>
</feature>